<feature type="signal peptide" evidence="3">
    <location>
        <begin position="1"/>
        <end position="27"/>
    </location>
</feature>
<proteinExistence type="predicted"/>
<keyword evidence="2" id="KW-0812">Transmembrane</keyword>
<feature type="compositionally biased region" description="Gly residues" evidence="1">
    <location>
        <begin position="212"/>
        <end position="226"/>
    </location>
</feature>
<organism evidence="4 5">
    <name type="scientific">Mycetocola zhadangensis</name>
    <dbReference type="NCBI Taxonomy" id="1164595"/>
    <lineage>
        <taxon>Bacteria</taxon>
        <taxon>Bacillati</taxon>
        <taxon>Actinomycetota</taxon>
        <taxon>Actinomycetes</taxon>
        <taxon>Micrococcales</taxon>
        <taxon>Microbacteriaceae</taxon>
        <taxon>Mycetocola</taxon>
    </lineage>
</organism>
<comment type="caution">
    <text evidence="4">The sequence shown here is derived from an EMBL/GenBank/DDBJ whole genome shotgun (WGS) entry which is preliminary data.</text>
</comment>
<accession>A0A3L7J0D7</accession>
<evidence type="ECO:0008006" key="6">
    <source>
        <dbReference type="Google" id="ProtNLM"/>
    </source>
</evidence>
<dbReference type="Proteomes" id="UP000282460">
    <property type="component" value="Unassembled WGS sequence"/>
</dbReference>
<keyword evidence="5" id="KW-1185">Reference proteome</keyword>
<evidence type="ECO:0000256" key="2">
    <source>
        <dbReference type="SAM" id="Phobius"/>
    </source>
</evidence>
<feature type="region of interest" description="Disordered" evidence="1">
    <location>
        <begin position="179"/>
        <end position="235"/>
    </location>
</feature>
<evidence type="ECO:0000256" key="3">
    <source>
        <dbReference type="SAM" id="SignalP"/>
    </source>
</evidence>
<evidence type="ECO:0000313" key="5">
    <source>
        <dbReference type="Proteomes" id="UP000282460"/>
    </source>
</evidence>
<gene>
    <name evidence="4" type="ORF">D9V28_06550</name>
</gene>
<dbReference type="EMBL" id="RCWJ01000002">
    <property type="protein sequence ID" value="RLQ83908.1"/>
    <property type="molecule type" value="Genomic_DNA"/>
</dbReference>
<evidence type="ECO:0000256" key="1">
    <source>
        <dbReference type="SAM" id="MobiDB-lite"/>
    </source>
</evidence>
<keyword evidence="3" id="KW-0732">Signal</keyword>
<reference evidence="4 5" key="1">
    <citation type="submission" date="2018-10" db="EMBL/GenBank/DDBJ databases">
        <authorList>
            <person name="Li J."/>
        </authorList>
    </citation>
    <scope>NUCLEOTIDE SEQUENCE [LARGE SCALE GENOMIC DNA]</scope>
    <source>
        <strain evidence="4 5">ZD1-4</strain>
    </source>
</reference>
<keyword evidence="2" id="KW-0472">Membrane</keyword>
<name>A0A3L7J0D7_9MICO</name>
<dbReference type="AlphaFoldDB" id="A0A3L7J0D7"/>
<keyword evidence="2" id="KW-1133">Transmembrane helix</keyword>
<sequence>MSRPLSRKVLPLAIAFGVALALTPATAATAAVDEPLLISRDGVTFAPASDVPLFPLAGRIVPGDEVTDRVWLRNDSTEAGRLGLNLANATATNRDLAQASDLTFTDVDGRELAQITVEEAVAAAPCAPLNNDIVLAPGETFPLDIALNFDATTGSAPGDSGREGALGTLSFQLRATLTDAQVDPGDDGSVLCPPTGGTGPNPDPGTPDPGTPGAGGNGGAGAGLPGSGNSNGDLPTTGGQFSAFAVLLSTVFLGGGAIGIALSRRRHEASIDAQHP</sequence>
<feature type="chain" id="PRO_5018309064" description="LPXTG cell wall anchor domain-containing protein" evidence="3">
    <location>
        <begin position="28"/>
        <end position="276"/>
    </location>
</feature>
<feature type="compositionally biased region" description="Pro residues" evidence="1">
    <location>
        <begin position="201"/>
        <end position="210"/>
    </location>
</feature>
<evidence type="ECO:0000313" key="4">
    <source>
        <dbReference type="EMBL" id="RLQ83908.1"/>
    </source>
</evidence>
<feature type="transmembrane region" description="Helical" evidence="2">
    <location>
        <begin position="241"/>
        <end position="262"/>
    </location>
</feature>
<protein>
    <recommendedName>
        <fullName evidence="6">LPXTG cell wall anchor domain-containing protein</fullName>
    </recommendedName>
</protein>